<organism evidence="1">
    <name type="scientific">Arundo donax</name>
    <name type="common">Giant reed</name>
    <name type="synonym">Donax arundinaceus</name>
    <dbReference type="NCBI Taxonomy" id="35708"/>
    <lineage>
        <taxon>Eukaryota</taxon>
        <taxon>Viridiplantae</taxon>
        <taxon>Streptophyta</taxon>
        <taxon>Embryophyta</taxon>
        <taxon>Tracheophyta</taxon>
        <taxon>Spermatophyta</taxon>
        <taxon>Magnoliopsida</taxon>
        <taxon>Liliopsida</taxon>
        <taxon>Poales</taxon>
        <taxon>Poaceae</taxon>
        <taxon>PACMAD clade</taxon>
        <taxon>Arundinoideae</taxon>
        <taxon>Arundineae</taxon>
        <taxon>Arundo</taxon>
    </lineage>
</organism>
<dbReference type="EMBL" id="GBRH01181018">
    <property type="protein sequence ID" value="JAE16878.1"/>
    <property type="molecule type" value="Transcribed_RNA"/>
</dbReference>
<protein>
    <submittedName>
        <fullName evidence="1">Uncharacterized protein</fullName>
    </submittedName>
</protein>
<accession>A0A0A9G840</accession>
<evidence type="ECO:0000313" key="1">
    <source>
        <dbReference type="EMBL" id="JAE16878.1"/>
    </source>
</evidence>
<name>A0A0A9G840_ARUDO</name>
<dbReference type="AlphaFoldDB" id="A0A0A9G840"/>
<reference evidence="1" key="2">
    <citation type="journal article" date="2015" name="Data Brief">
        <title>Shoot transcriptome of the giant reed, Arundo donax.</title>
        <authorList>
            <person name="Barrero R.A."/>
            <person name="Guerrero F.D."/>
            <person name="Moolhuijzen P."/>
            <person name="Goolsby J.A."/>
            <person name="Tidwell J."/>
            <person name="Bellgard S.E."/>
            <person name="Bellgard M.I."/>
        </authorList>
    </citation>
    <scope>NUCLEOTIDE SEQUENCE</scope>
    <source>
        <tissue evidence="1">Shoot tissue taken approximately 20 cm above the soil surface</tissue>
    </source>
</reference>
<reference evidence="1" key="1">
    <citation type="submission" date="2014-09" db="EMBL/GenBank/DDBJ databases">
        <authorList>
            <person name="Magalhaes I.L.F."/>
            <person name="Oliveira U."/>
            <person name="Santos F.R."/>
            <person name="Vidigal T.H.D.A."/>
            <person name="Brescovit A.D."/>
            <person name="Santos A.J."/>
        </authorList>
    </citation>
    <scope>NUCLEOTIDE SEQUENCE</scope>
    <source>
        <tissue evidence="1">Shoot tissue taken approximately 20 cm above the soil surface</tissue>
    </source>
</reference>
<sequence length="47" mass="5348">MTLCYCQMSVSKSKLWGTLCFSFFKIILCVLEDLAPVAASHDYQLNE</sequence>
<proteinExistence type="predicted"/>